<sequence length="72" mass="8378">NIFLLISFLFIISIINLNNNNNNGGVLADVLSRTFKHACFGLWRLEECNRTCKREGYRSGHCSLRVQCWCKR</sequence>
<keyword evidence="5" id="KW-1185">Reference proteome</keyword>
<protein>
    <recommendedName>
        <fullName evidence="3">Knottins-like domain-containing protein</fullName>
    </recommendedName>
</protein>
<reference evidence="4" key="1">
    <citation type="journal article" date="2020" name="Ecol. Evol.">
        <title>Genome structure and content of the rice root-knot nematode (Meloidogyne graminicola).</title>
        <authorList>
            <person name="Phan N.T."/>
            <person name="Danchin E.G.J."/>
            <person name="Klopp C."/>
            <person name="Perfus-Barbeoch L."/>
            <person name="Kozlowski D.K."/>
            <person name="Koutsovoulos G.D."/>
            <person name="Lopez-Roques C."/>
            <person name="Bouchez O."/>
            <person name="Zahm M."/>
            <person name="Besnard G."/>
            <person name="Bellafiore S."/>
        </authorList>
    </citation>
    <scope>NUCLEOTIDE SEQUENCE</scope>
    <source>
        <strain evidence="4">VN-18</strain>
    </source>
</reference>
<dbReference type="Proteomes" id="UP000605970">
    <property type="component" value="Unassembled WGS sequence"/>
</dbReference>
<evidence type="ECO:0000256" key="2">
    <source>
        <dbReference type="SAM" id="SignalP"/>
    </source>
</evidence>
<proteinExistence type="predicted"/>
<dbReference type="GO" id="GO:0006952">
    <property type="term" value="P:defense response"/>
    <property type="evidence" value="ECO:0007669"/>
    <property type="project" value="InterPro"/>
</dbReference>
<keyword evidence="2" id="KW-0732">Signal</keyword>
<dbReference type="Pfam" id="PF00304">
    <property type="entry name" value="Gamma-thionin"/>
    <property type="match status" value="1"/>
</dbReference>
<keyword evidence="1" id="KW-1015">Disulfide bond</keyword>
<feature type="chain" id="PRO_5035764461" description="Knottins-like domain-containing protein" evidence="2">
    <location>
        <begin position="18"/>
        <end position="72"/>
    </location>
</feature>
<feature type="domain" description="Knottins-like" evidence="3">
    <location>
        <begin position="27"/>
        <end position="72"/>
    </location>
</feature>
<dbReference type="Gene3D" id="3.30.30.10">
    <property type="entry name" value="Knottin, scorpion toxin-like"/>
    <property type="match status" value="1"/>
</dbReference>
<dbReference type="EMBL" id="JABEBT010000027">
    <property type="protein sequence ID" value="KAF7636705.1"/>
    <property type="molecule type" value="Genomic_DNA"/>
</dbReference>
<dbReference type="SMART" id="SM00505">
    <property type="entry name" value="Knot1"/>
    <property type="match status" value="1"/>
</dbReference>
<accession>A0A8S9ZT89</accession>
<evidence type="ECO:0000256" key="1">
    <source>
        <dbReference type="ARBA" id="ARBA00023157"/>
    </source>
</evidence>
<dbReference type="InterPro" id="IPR003614">
    <property type="entry name" value="Knottins"/>
</dbReference>
<evidence type="ECO:0000313" key="4">
    <source>
        <dbReference type="EMBL" id="KAF7636705.1"/>
    </source>
</evidence>
<organism evidence="4 5">
    <name type="scientific">Meloidogyne graminicola</name>
    <dbReference type="NCBI Taxonomy" id="189291"/>
    <lineage>
        <taxon>Eukaryota</taxon>
        <taxon>Metazoa</taxon>
        <taxon>Ecdysozoa</taxon>
        <taxon>Nematoda</taxon>
        <taxon>Chromadorea</taxon>
        <taxon>Rhabditida</taxon>
        <taxon>Tylenchina</taxon>
        <taxon>Tylenchomorpha</taxon>
        <taxon>Tylenchoidea</taxon>
        <taxon>Meloidogynidae</taxon>
        <taxon>Meloidogyninae</taxon>
        <taxon>Meloidogyne</taxon>
    </lineage>
</organism>
<feature type="signal peptide" evidence="2">
    <location>
        <begin position="1"/>
        <end position="17"/>
    </location>
</feature>
<name>A0A8S9ZT89_9BILA</name>
<dbReference type="OrthoDB" id="8109893at2759"/>
<dbReference type="AlphaFoldDB" id="A0A8S9ZT89"/>
<feature type="non-terminal residue" evidence="4">
    <location>
        <position position="1"/>
    </location>
</feature>
<comment type="caution">
    <text evidence="4">The sequence shown here is derived from an EMBL/GenBank/DDBJ whole genome shotgun (WGS) entry which is preliminary data.</text>
</comment>
<evidence type="ECO:0000313" key="5">
    <source>
        <dbReference type="Proteomes" id="UP000605970"/>
    </source>
</evidence>
<gene>
    <name evidence="4" type="ORF">Mgra_00003884</name>
</gene>
<dbReference type="SUPFAM" id="SSF57095">
    <property type="entry name" value="Scorpion toxin-like"/>
    <property type="match status" value="1"/>
</dbReference>
<evidence type="ECO:0000259" key="3">
    <source>
        <dbReference type="SMART" id="SM00505"/>
    </source>
</evidence>
<dbReference type="InterPro" id="IPR036574">
    <property type="entry name" value="Scorpion_toxin-like_sf"/>
</dbReference>